<dbReference type="GO" id="GO:0016887">
    <property type="term" value="F:ATP hydrolysis activity"/>
    <property type="evidence" value="ECO:0007669"/>
    <property type="project" value="InterPro"/>
</dbReference>
<dbReference type="PANTHER" id="PTHR43023:SF6">
    <property type="entry name" value="INTERMEMBRANE PHOSPHOLIPID TRANSPORT SYSTEM ATP-BINDING PROTEIN MLAF"/>
    <property type="match status" value="1"/>
</dbReference>
<feature type="domain" description="ABC transporter" evidence="2">
    <location>
        <begin position="25"/>
        <end position="146"/>
    </location>
</feature>
<dbReference type="Gene3D" id="3.40.50.300">
    <property type="entry name" value="P-loop containing nucleotide triphosphate hydrolases"/>
    <property type="match status" value="1"/>
</dbReference>
<dbReference type="InterPro" id="IPR027417">
    <property type="entry name" value="P-loop_NTPase"/>
</dbReference>
<evidence type="ECO:0000313" key="4">
    <source>
        <dbReference type="Proteomes" id="UP000434052"/>
    </source>
</evidence>
<evidence type="ECO:0000259" key="2">
    <source>
        <dbReference type="Pfam" id="PF00005"/>
    </source>
</evidence>
<accession>A0A6P1Z8U0</accession>
<dbReference type="InterPro" id="IPR003439">
    <property type="entry name" value="ABC_transporter-like_ATP-bd"/>
</dbReference>
<evidence type="ECO:0000313" key="3">
    <source>
        <dbReference type="EMBL" id="TVM24733.1"/>
    </source>
</evidence>
<dbReference type="SUPFAM" id="SSF52540">
    <property type="entry name" value="P-loop containing nucleoside triphosphate hydrolases"/>
    <property type="match status" value="1"/>
</dbReference>
<feature type="non-terminal residue" evidence="3">
    <location>
        <position position="146"/>
    </location>
</feature>
<evidence type="ECO:0000256" key="1">
    <source>
        <dbReference type="ARBA" id="ARBA00022448"/>
    </source>
</evidence>
<name>A0A6P1Z8U0_9BACT</name>
<dbReference type="EMBL" id="QMIF01000311">
    <property type="protein sequence ID" value="TVM24733.1"/>
    <property type="molecule type" value="Genomic_DNA"/>
</dbReference>
<dbReference type="OrthoDB" id="9809450at2"/>
<sequence>MDIDSWDITLNDLTLGYGETVVLESVSDVLPAGKTSVILGGSGCGKSTLLKHILGLMKPMKGRILIGGNDLFSLPHSDFRSIRRRMGVLFQDGALLGSLTLAENVALPLKEHTRLKDKEIAEKVRSKLELVGLDEFGVYYPSELSG</sequence>
<comment type="caution">
    <text evidence="3">The sequence shown here is derived from an EMBL/GenBank/DDBJ whole genome shotgun (WGS) entry which is preliminary data.</text>
</comment>
<gene>
    <name evidence="3" type="ORF">DQK91_23300</name>
</gene>
<proteinExistence type="predicted"/>
<dbReference type="Pfam" id="PF00005">
    <property type="entry name" value="ABC_tran"/>
    <property type="match status" value="1"/>
</dbReference>
<keyword evidence="3" id="KW-0067">ATP-binding</keyword>
<reference evidence="3 4" key="1">
    <citation type="submission" date="2018-06" db="EMBL/GenBank/DDBJ databases">
        <title>Complete genome of Desulfovibrio marinus P48SEP.</title>
        <authorList>
            <person name="Crispim J.S."/>
            <person name="Vidigal P.M.P."/>
            <person name="Silva L.C.F."/>
            <person name="Araujo L.C."/>
            <person name="Laguardia C.N."/>
            <person name="Dias R.S."/>
            <person name="Sousa M.P."/>
            <person name="Paula S.O."/>
            <person name="Silva C."/>
        </authorList>
    </citation>
    <scope>NUCLEOTIDE SEQUENCE [LARGE SCALE GENOMIC DNA]</scope>
    <source>
        <strain evidence="3 4">P48SEP</strain>
    </source>
</reference>
<dbReference type="AlphaFoldDB" id="A0A6P1Z8U0"/>
<dbReference type="PANTHER" id="PTHR43023">
    <property type="entry name" value="PROTEIN TRIGALACTOSYLDIACYLGLYCEROL 3, CHLOROPLASTIC"/>
    <property type="match status" value="1"/>
</dbReference>
<keyword evidence="3" id="KW-0547">Nucleotide-binding</keyword>
<dbReference type="RefSeq" id="WP_144307635.1">
    <property type="nucleotide sequence ID" value="NZ_QMIF01000311.1"/>
</dbReference>
<dbReference type="Proteomes" id="UP000434052">
    <property type="component" value="Unassembled WGS sequence"/>
</dbReference>
<dbReference type="GO" id="GO:0005524">
    <property type="term" value="F:ATP binding"/>
    <property type="evidence" value="ECO:0007669"/>
    <property type="project" value="UniProtKB-KW"/>
</dbReference>
<protein>
    <submittedName>
        <fullName evidence="3">ABC transporter ATP-binding protein</fullName>
    </submittedName>
</protein>
<organism evidence="3 4">
    <name type="scientific">Oceanidesulfovibrio marinus</name>
    <dbReference type="NCBI Taxonomy" id="370038"/>
    <lineage>
        <taxon>Bacteria</taxon>
        <taxon>Pseudomonadati</taxon>
        <taxon>Thermodesulfobacteriota</taxon>
        <taxon>Desulfovibrionia</taxon>
        <taxon>Desulfovibrionales</taxon>
        <taxon>Desulfovibrionaceae</taxon>
        <taxon>Oceanidesulfovibrio</taxon>
    </lineage>
</organism>
<keyword evidence="1" id="KW-0813">Transport</keyword>